<proteinExistence type="predicted"/>
<reference evidence="1" key="1">
    <citation type="submission" date="2020-04" db="EMBL/GenBank/DDBJ databases">
        <title>A chromosome-scale assembly and high-density genetic map of the yellow drum (Nibea albiflora) genome.</title>
        <authorList>
            <person name="Xu D."/>
            <person name="Zhang W."/>
            <person name="Chen R."/>
            <person name="Tan P."/>
            <person name="Wang L."/>
            <person name="Song H."/>
            <person name="Tian L."/>
            <person name="Zhu Q."/>
            <person name="Wang B."/>
        </authorList>
    </citation>
    <scope>NUCLEOTIDE SEQUENCE</scope>
    <source>
        <strain evidence="1">ZJHYS-2018</strain>
    </source>
</reference>
<keyword evidence="1" id="KW-0503">Monooxygenase</keyword>
<name>A0ACB7FA15_NIBAL</name>
<evidence type="ECO:0000313" key="2">
    <source>
        <dbReference type="Proteomes" id="UP000805704"/>
    </source>
</evidence>
<accession>A0ACB7FA15</accession>
<keyword evidence="1" id="KW-0560">Oxidoreductase</keyword>
<comment type="caution">
    <text evidence="1">The sequence shown here is derived from an EMBL/GenBank/DDBJ whole genome shotgun (WGS) entry which is preliminary data.</text>
</comment>
<keyword evidence="2" id="KW-1185">Reference proteome</keyword>
<dbReference type="EMBL" id="CM024803">
    <property type="protein sequence ID" value="KAG8011011.1"/>
    <property type="molecule type" value="Genomic_DNA"/>
</dbReference>
<protein>
    <submittedName>
        <fullName evidence="1">Peptidyl-glycine alpha-amidating monooxygenase</fullName>
    </submittedName>
</protein>
<dbReference type="Proteomes" id="UP000805704">
    <property type="component" value="Chromosome 15"/>
</dbReference>
<evidence type="ECO:0000313" key="1">
    <source>
        <dbReference type="EMBL" id="KAG8011011.1"/>
    </source>
</evidence>
<gene>
    <name evidence="1" type="primary">PAM</name>
    <name evidence="1" type="ORF">GBF38_019951</name>
</gene>
<organism evidence="1 2">
    <name type="scientific">Nibea albiflora</name>
    <name type="common">Yellow drum</name>
    <name type="synonym">Corvina albiflora</name>
    <dbReference type="NCBI Taxonomy" id="240163"/>
    <lineage>
        <taxon>Eukaryota</taxon>
        <taxon>Metazoa</taxon>
        <taxon>Chordata</taxon>
        <taxon>Craniata</taxon>
        <taxon>Vertebrata</taxon>
        <taxon>Euteleostomi</taxon>
        <taxon>Actinopterygii</taxon>
        <taxon>Neopterygii</taxon>
        <taxon>Teleostei</taxon>
        <taxon>Neoteleostei</taxon>
        <taxon>Acanthomorphata</taxon>
        <taxon>Eupercaria</taxon>
        <taxon>Sciaenidae</taxon>
        <taxon>Nibea</taxon>
    </lineage>
</organism>
<sequence length="753" mass="85250">MGKKKDLSAAERQQIVECLGQGMTTIKIAKRLHCDHRTIKKYVADSEHTRVRADKGKSRTLSYRQLHWIKRAAVKMPCHSSRQVFEAAGASNVRHQQLWRFAAVRPLAGYCPGLEFFGGRVTTPKIENVVRASVEFKYFFQDCGSVQGTCEDEASIMYAWARNAPPTKLPKDRQDTGSLLDKNKAEQVLDQGDSFNSQARYQQRSLGPIQQSTILAVDPAKGNILKASGRNMFYLPHGITIDKENNYWVTDVALHQVLKVSSDGRDRTLLALGEAFTPGSDINHFCQPTDVAVDTGTGNIFVSDGYCNARILKFSADGKYLTQWGAGSSDRRRRIPFQIPHSLVFLPERQEVCVADRENGRIQCFITETGEFVKEIKKDEFGGKVFAITFSPTGGFVINYSSKEILDTFSPEKKEFKMPHDIVATRDGSVFVGDAGSKSVFKFTTEKSHRSVKKAGIEVQVLEEMEMIVQTKERPEHNLTKTGAIQEMQKVVQQPKPQEEAEKENHRSAKKSNREQGVLPAIITTLLLIPLLVVISMGVFICWRNNDALIKRYFRIGYNNKEILSLFHKHSVVISIRTLKRLCRKLALFRRINHTNLEEVAAFIQNEIVGTGQMQGYRWLHLRAIQRGYDVSQETIRQLIKLFDPDELDEVMTTWNSHRIRAKAGHGVIGGRPSLMYTLPEMYSAEDNLKAVDMDELALCKEDCTPKSQYPCDDTVFHLCCLLMQEKGWDAPKDAFSAAELYILLRTEILQNI</sequence>